<feature type="active site" description="Proton acceptor" evidence="8">
    <location>
        <position position="67"/>
    </location>
</feature>
<evidence type="ECO:0000256" key="7">
    <source>
        <dbReference type="ARBA" id="ARBA00022833"/>
    </source>
</evidence>
<dbReference type="GO" id="GO:0042781">
    <property type="term" value="F:3'-tRNA processing endoribonuclease activity"/>
    <property type="evidence" value="ECO:0007669"/>
    <property type="project" value="UniProtKB-EC"/>
</dbReference>
<dbReference type="InterPro" id="IPR036866">
    <property type="entry name" value="RibonucZ/Hydroxyglut_hydro"/>
</dbReference>
<comment type="cofactor">
    <cofactor evidence="8">
        <name>Zn(2+)</name>
        <dbReference type="ChEBI" id="CHEBI:29105"/>
    </cofactor>
    <text evidence="8">Binds 2 Zn(2+) ions.</text>
</comment>
<dbReference type="HAMAP" id="MF_01818">
    <property type="entry name" value="RNase_Z_BN"/>
    <property type="match status" value="1"/>
</dbReference>
<protein>
    <recommendedName>
        <fullName evidence="8">Ribonuclease Z</fullName>
        <shortName evidence="8">RNase Z</shortName>
        <ecNumber evidence="8">3.1.26.11</ecNumber>
    </recommendedName>
    <alternativeName>
        <fullName evidence="8">tRNA 3 endonuclease</fullName>
    </alternativeName>
    <alternativeName>
        <fullName evidence="8">tRNase Z</fullName>
    </alternativeName>
</protein>
<sequence>MQLTFLGTGSGVPSKRRNVSSLALSMLQERDEIWLFDCGEATQHQILNSTIKPRKISKIFITHMHGDHIYGLPGLLSSRSFQEGTSPVEIYGPPRLKEFIELSLKVSETRLKYDLIFRSINENILFEDQHIQVSSIRLKHGVPSFGFLIQEKDSVGPLIPEKLKERGIKPGPIYQEIKNNREVSLPDGTNIKRDEVTGDPIPGRKVSILGDTHALDDIVDYIYDSDVLIHEATFIKEDHELAHQYFHSTSEQAANLAKAANVKELILNHVSSRYVWEDLQKELKDIKEVFPNTHYAEDFSTYVIKRRDES</sequence>
<dbReference type="PANTHER" id="PTHR46018:SF2">
    <property type="entry name" value="ZINC PHOSPHODIESTERASE ELAC PROTEIN 1"/>
    <property type="match status" value="1"/>
</dbReference>
<organism evidence="9 10">
    <name type="scientific">Piscibacillus salipiscarius</name>
    <dbReference type="NCBI Taxonomy" id="299480"/>
    <lineage>
        <taxon>Bacteria</taxon>
        <taxon>Bacillati</taxon>
        <taxon>Bacillota</taxon>
        <taxon>Bacilli</taxon>
        <taxon>Bacillales</taxon>
        <taxon>Bacillaceae</taxon>
        <taxon>Piscibacillus</taxon>
    </lineage>
</organism>
<keyword evidence="10" id="KW-1185">Reference proteome</keyword>
<evidence type="ECO:0000256" key="1">
    <source>
        <dbReference type="ARBA" id="ARBA00011738"/>
    </source>
</evidence>
<evidence type="ECO:0000256" key="3">
    <source>
        <dbReference type="ARBA" id="ARBA00022722"/>
    </source>
</evidence>
<keyword evidence="4 8" id="KW-0479">Metal-binding</keyword>
<feature type="binding site" evidence="8">
    <location>
        <position position="63"/>
    </location>
    <ligand>
        <name>Zn(2+)</name>
        <dbReference type="ChEBI" id="CHEBI:29105"/>
        <label>1</label>
        <note>catalytic</note>
    </ligand>
</feature>
<dbReference type="NCBIfam" id="TIGR02651">
    <property type="entry name" value="RNase_Z"/>
    <property type="match status" value="1"/>
</dbReference>
<evidence type="ECO:0000256" key="6">
    <source>
        <dbReference type="ARBA" id="ARBA00022801"/>
    </source>
</evidence>
<dbReference type="EMBL" id="JBHUMZ010000053">
    <property type="protein sequence ID" value="MFD2640276.1"/>
    <property type="molecule type" value="Genomic_DNA"/>
</dbReference>
<evidence type="ECO:0000256" key="4">
    <source>
        <dbReference type="ARBA" id="ARBA00022723"/>
    </source>
</evidence>
<dbReference type="Proteomes" id="UP001597452">
    <property type="component" value="Unassembled WGS sequence"/>
</dbReference>
<dbReference type="EC" id="3.1.26.11" evidence="8"/>
<comment type="subunit">
    <text evidence="1 8">Homodimer.</text>
</comment>
<evidence type="ECO:0000256" key="8">
    <source>
        <dbReference type="HAMAP-Rule" id="MF_01818"/>
    </source>
</evidence>
<comment type="similarity">
    <text evidence="8">Belongs to the RNase Z family.</text>
</comment>
<keyword evidence="2 8" id="KW-0819">tRNA processing</keyword>
<dbReference type="RefSeq" id="WP_377330425.1">
    <property type="nucleotide sequence ID" value="NZ_JBHUMZ010000053.1"/>
</dbReference>
<comment type="catalytic activity">
    <reaction evidence="8">
        <text>Endonucleolytic cleavage of RNA, removing extra 3' nucleotides from tRNA precursor, generating 3' termini of tRNAs. A 3'-hydroxy group is left at the tRNA terminus and a 5'-phosphoryl group is left at the trailer molecule.</text>
        <dbReference type="EC" id="3.1.26.11"/>
    </reaction>
</comment>
<keyword evidence="3 8" id="KW-0540">Nuclease</keyword>
<dbReference type="NCBIfam" id="NF000801">
    <property type="entry name" value="PRK00055.1-3"/>
    <property type="match status" value="1"/>
</dbReference>
<feature type="binding site" evidence="8">
    <location>
        <position position="140"/>
    </location>
    <ligand>
        <name>Zn(2+)</name>
        <dbReference type="ChEBI" id="CHEBI:29105"/>
        <label>1</label>
        <note>catalytic</note>
    </ligand>
</feature>
<reference evidence="10" key="1">
    <citation type="journal article" date="2019" name="Int. J. Syst. Evol. Microbiol.">
        <title>The Global Catalogue of Microorganisms (GCM) 10K type strain sequencing project: providing services to taxonomists for standard genome sequencing and annotation.</title>
        <authorList>
            <consortium name="The Broad Institute Genomics Platform"/>
            <consortium name="The Broad Institute Genome Sequencing Center for Infectious Disease"/>
            <person name="Wu L."/>
            <person name="Ma J."/>
        </authorList>
    </citation>
    <scope>NUCLEOTIDE SEQUENCE [LARGE SCALE GENOMIC DNA]</scope>
    <source>
        <strain evidence="10">TISTR 1571</strain>
    </source>
</reference>
<dbReference type="InterPro" id="IPR013471">
    <property type="entry name" value="RNase_Z/BN"/>
</dbReference>
<gene>
    <name evidence="8 9" type="primary">rnz</name>
    <name evidence="9" type="ORF">ACFSW4_15510</name>
</gene>
<dbReference type="PANTHER" id="PTHR46018">
    <property type="entry name" value="ZINC PHOSPHODIESTERASE ELAC PROTEIN 1"/>
    <property type="match status" value="1"/>
</dbReference>
<feature type="binding site" evidence="8">
    <location>
        <position position="269"/>
    </location>
    <ligand>
        <name>Zn(2+)</name>
        <dbReference type="ChEBI" id="CHEBI:29105"/>
        <label>2</label>
        <note>catalytic</note>
    </ligand>
</feature>
<comment type="function">
    <text evidence="8">Zinc phosphodiesterase, which displays some tRNA 3'-processing endonuclease activity. Probably involved in tRNA maturation, by removing a 3'-trailer from precursor tRNA.</text>
</comment>
<feature type="binding site" evidence="8">
    <location>
        <position position="65"/>
    </location>
    <ligand>
        <name>Zn(2+)</name>
        <dbReference type="ChEBI" id="CHEBI:29105"/>
        <label>1</label>
        <note>catalytic</note>
    </ligand>
</feature>
<name>A0ABW5QE38_9BACI</name>
<dbReference type="SUPFAM" id="SSF56281">
    <property type="entry name" value="Metallo-hydrolase/oxidoreductase"/>
    <property type="match status" value="1"/>
</dbReference>
<keyword evidence="5 8" id="KW-0255">Endonuclease</keyword>
<accession>A0ABW5QE38</accession>
<evidence type="ECO:0000256" key="2">
    <source>
        <dbReference type="ARBA" id="ARBA00022694"/>
    </source>
</evidence>
<keyword evidence="6 8" id="KW-0378">Hydrolase</keyword>
<dbReference type="Gene3D" id="3.60.15.10">
    <property type="entry name" value="Ribonuclease Z/Hydroxyacylglutathione hydrolase-like"/>
    <property type="match status" value="1"/>
</dbReference>
<evidence type="ECO:0000256" key="5">
    <source>
        <dbReference type="ARBA" id="ARBA00022759"/>
    </source>
</evidence>
<feature type="binding site" evidence="8">
    <location>
        <position position="68"/>
    </location>
    <ligand>
        <name>Zn(2+)</name>
        <dbReference type="ChEBI" id="CHEBI:29105"/>
        <label>2</label>
        <note>catalytic</note>
    </ligand>
</feature>
<evidence type="ECO:0000313" key="10">
    <source>
        <dbReference type="Proteomes" id="UP001597452"/>
    </source>
</evidence>
<proteinExistence type="inferred from homology"/>
<comment type="caution">
    <text evidence="9">The sequence shown here is derived from an EMBL/GenBank/DDBJ whole genome shotgun (WGS) entry which is preliminary data.</text>
</comment>
<evidence type="ECO:0000313" key="9">
    <source>
        <dbReference type="EMBL" id="MFD2640276.1"/>
    </source>
</evidence>
<feature type="binding site" evidence="8">
    <location>
        <position position="211"/>
    </location>
    <ligand>
        <name>Zn(2+)</name>
        <dbReference type="ChEBI" id="CHEBI:29105"/>
        <label>1</label>
        <note>catalytic</note>
    </ligand>
</feature>
<feature type="binding site" evidence="8">
    <location>
        <position position="211"/>
    </location>
    <ligand>
        <name>Zn(2+)</name>
        <dbReference type="ChEBI" id="CHEBI:29105"/>
        <label>2</label>
        <note>catalytic</note>
    </ligand>
</feature>
<feature type="binding site" evidence="8">
    <location>
        <position position="67"/>
    </location>
    <ligand>
        <name>Zn(2+)</name>
        <dbReference type="ChEBI" id="CHEBI:29105"/>
        <label>2</label>
        <note>catalytic</note>
    </ligand>
</feature>
<dbReference type="CDD" id="cd07717">
    <property type="entry name" value="RNaseZ_ZiPD-like_MBL-fold"/>
    <property type="match status" value="1"/>
</dbReference>
<keyword evidence="7 8" id="KW-0862">Zinc</keyword>
<dbReference type="Pfam" id="PF23023">
    <property type="entry name" value="Anti-Pycsar_Apyc1"/>
    <property type="match status" value="1"/>
</dbReference>